<dbReference type="InterPro" id="IPR017896">
    <property type="entry name" value="4Fe4S_Fe-S-bd"/>
</dbReference>
<keyword evidence="3" id="KW-1185">Reference proteome</keyword>
<dbReference type="EC" id="1.6.5.11" evidence="2"/>
<dbReference type="EMBL" id="SJPY01000007">
    <property type="protein sequence ID" value="TWU37884.1"/>
    <property type="molecule type" value="Genomic_DNA"/>
</dbReference>
<dbReference type="AlphaFoldDB" id="A0A5C6DNV3"/>
<accession>A0A5C6DNV3</accession>
<organism evidence="2 3">
    <name type="scientific">Novipirellula aureliae</name>
    <dbReference type="NCBI Taxonomy" id="2527966"/>
    <lineage>
        <taxon>Bacteria</taxon>
        <taxon>Pseudomonadati</taxon>
        <taxon>Planctomycetota</taxon>
        <taxon>Planctomycetia</taxon>
        <taxon>Pirellulales</taxon>
        <taxon>Pirellulaceae</taxon>
        <taxon>Novipirellula</taxon>
    </lineage>
</organism>
<evidence type="ECO:0000313" key="2">
    <source>
        <dbReference type="EMBL" id="TWU37884.1"/>
    </source>
</evidence>
<evidence type="ECO:0000259" key="1">
    <source>
        <dbReference type="PROSITE" id="PS51379"/>
    </source>
</evidence>
<dbReference type="PROSITE" id="PS51379">
    <property type="entry name" value="4FE4S_FER_2"/>
    <property type="match status" value="3"/>
</dbReference>
<comment type="caution">
    <text evidence="2">The sequence shown here is derived from an EMBL/GenBank/DDBJ whole genome shotgun (WGS) entry which is preliminary data.</text>
</comment>
<keyword evidence="2" id="KW-0560">Oxidoreductase</keyword>
<reference evidence="2 3" key="1">
    <citation type="submission" date="2019-02" db="EMBL/GenBank/DDBJ databases">
        <title>Deep-cultivation of Planctomycetes and their phenomic and genomic characterization uncovers novel biology.</title>
        <authorList>
            <person name="Wiegand S."/>
            <person name="Jogler M."/>
            <person name="Boedeker C."/>
            <person name="Pinto D."/>
            <person name="Vollmers J."/>
            <person name="Rivas-Marin E."/>
            <person name="Kohn T."/>
            <person name="Peeters S.H."/>
            <person name="Heuer A."/>
            <person name="Rast P."/>
            <person name="Oberbeckmann S."/>
            <person name="Bunk B."/>
            <person name="Jeske O."/>
            <person name="Meyerdierks A."/>
            <person name="Storesund J.E."/>
            <person name="Kallscheuer N."/>
            <person name="Luecker S."/>
            <person name="Lage O.M."/>
            <person name="Pohl T."/>
            <person name="Merkel B.J."/>
            <person name="Hornburger P."/>
            <person name="Mueller R.-W."/>
            <person name="Bruemmer F."/>
            <person name="Labrenz M."/>
            <person name="Spormann A.M."/>
            <person name="Op Den Camp H."/>
            <person name="Overmann J."/>
            <person name="Amann R."/>
            <person name="Jetten M.S.M."/>
            <person name="Mascher T."/>
            <person name="Medema M.H."/>
            <person name="Devos D.P."/>
            <person name="Kaster A.-K."/>
            <person name="Ovreas L."/>
            <person name="Rohde M."/>
            <person name="Galperin M.Y."/>
            <person name="Jogler C."/>
        </authorList>
    </citation>
    <scope>NUCLEOTIDE SEQUENCE [LARGE SCALE GENOMIC DNA]</scope>
    <source>
        <strain evidence="2 3">Q31b</strain>
    </source>
</reference>
<feature type="domain" description="4Fe-4S ferredoxin-type" evidence="1">
    <location>
        <begin position="152"/>
        <end position="183"/>
    </location>
</feature>
<evidence type="ECO:0000313" key="3">
    <source>
        <dbReference type="Proteomes" id="UP000315471"/>
    </source>
</evidence>
<dbReference type="SUPFAM" id="SSF54862">
    <property type="entry name" value="4Fe-4S ferredoxins"/>
    <property type="match status" value="1"/>
</dbReference>
<name>A0A5C6DNV3_9BACT</name>
<gene>
    <name evidence="2" type="primary">ndhI</name>
    <name evidence="2" type="ORF">Q31b_46730</name>
</gene>
<dbReference type="GO" id="GO:0016491">
    <property type="term" value="F:oxidoreductase activity"/>
    <property type="evidence" value="ECO:0007669"/>
    <property type="project" value="UniProtKB-KW"/>
</dbReference>
<feature type="domain" description="4Fe-4S ferredoxin-type" evidence="1">
    <location>
        <begin position="126"/>
        <end position="145"/>
    </location>
</feature>
<proteinExistence type="predicted"/>
<dbReference type="RefSeq" id="WP_146601803.1">
    <property type="nucleotide sequence ID" value="NZ_SJPY01000007.1"/>
</dbReference>
<dbReference type="Gene3D" id="3.30.70.20">
    <property type="match status" value="1"/>
</dbReference>
<dbReference type="OrthoDB" id="9794954at2"/>
<feature type="domain" description="4Fe-4S ferredoxin-type" evidence="1">
    <location>
        <begin position="46"/>
        <end position="75"/>
    </location>
</feature>
<dbReference type="Proteomes" id="UP000315471">
    <property type="component" value="Unassembled WGS sequence"/>
</dbReference>
<sequence length="256" mass="28375">MDTNSFDSGKQDRRRFMADALRTGGVVAMASAGGFLVGRRSEGEPMVWQLDPDRCTACGNCATHCVLDVSAVKCYNCFDMCGFCDVCTGYFEMNYKSLDTAAENQACPTGAIVRKFVEEKSGQRFYEYTIDEPICIGCAKCVEGCALMNGSLYLQIDHQKCLNCNECAIATACPTEAFYRIPQSQSEILKERAAAVYQARGSQTKRVIERDAEQTGTEIDQVKEAEANELLARAERQRVWRASQQKGSDSQEPSFQ</sequence>
<protein>
    <submittedName>
        <fullName evidence="2">NAD(P)H-quinone oxidoreductase subunit I, chloroplastic</fullName>
        <ecNumber evidence="2">1.6.5.11</ecNumber>
    </submittedName>
</protein>